<dbReference type="RefSeq" id="WP_147021728.1">
    <property type="nucleotide sequence ID" value="NZ_BJYU01000019.1"/>
</dbReference>
<organism evidence="1 2">
    <name type="scientific">Microvirga aerophila</name>
    <dbReference type="NCBI Taxonomy" id="670291"/>
    <lineage>
        <taxon>Bacteria</taxon>
        <taxon>Pseudomonadati</taxon>
        <taxon>Pseudomonadota</taxon>
        <taxon>Alphaproteobacteria</taxon>
        <taxon>Hyphomicrobiales</taxon>
        <taxon>Methylobacteriaceae</taxon>
        <taxon>Microvirga</taxon>
    </lineage>
</organism>
<protein>
    <submittedName>
        <fullName evidence="1">Uncharacterized protein</fullName>
    </submittedName>
</protein>
<sequence>MAMEDIEYDLRIGQTKFHEWMAQGWMPQPWIKEGGVARWRASDILDAIENFPNRAEFAAAMEPQSVKAVRTDKPHSPWADQRAA</sequence>
<evidence type="ECO:0000313" key="2">
    <source>
        <dbReference type="Proteomes" id="UP000321085"/>
    </source>
</evidence>
<dbReference type="Proteomes" id="UP000321085">
    <property type="component" value="Unassembled WGS sequence"/>
</dbReference>
<proteinExistence type="predicted"/>
<gene>
    <name evidence="1" type="ORF">MAE02_17570</name>
</gene>
<comment type="caution">
    <text evidence="1">The sequence shown here is derived from an EMBL/GenBank/DDBJ whole genome shotgun (WGS) entry which is preliminary data.</text>
</comment>
<accession>A0A512BQ21</accession>
<name>A0A512BQ21_9HYPH</name>
<evidence type="ECO:0000313" key="1">
    <source>
        <dbReference type="EMBL" id="GEO14061.1"/>
    </source>
</evidence>
<dbReference type="EMBL" id="BJYU01000019">
    <property type="protein sequence ID" value="GEO14061.1"/>
    <property type="molecule type" value="Genomic_DNA"/>
</dbReference>
<dbReference type="AlphaFoldDB" id="A0A512BQ21"/>
<reference evidence="1 2" key="1">
    <citation type="submission" date="2019-07" db="EMBL/GenBank/DDBJ databases">
        <title>Whole genome shotgun sequence of Microvirga aerophila NBRC 106136.</title>
        <authorList>
            <person name="Hosoyama A."/>
            <person name="Uohara A."/>
            <person name="Ohji S."/>
            <person name="Ichikawa N."/>
        </authorList>
    </citation>
    <scope>NUCLEOTIDE SEQUENCE [LARGE SCALE GENOMIC DNA]</scope>
    <source>
        <strain evidence="1 2">NBRC 106136</strain>
    </source>
</reference>
<keyword evidence="2" id="KW-1185">Reference proteome</keyword>